<sequence>MKLFKKIKSKISHFPYFYQWIILVNMNNDISTSFLKFKEIMPTKDRFWADPFVIYKDQKHHIFFEEFLNSQNKGHLSVMTVDNNGNYTKPVKILERDYHLSYPSIFEFQNAWYLIHGTIHNSKSYVELFKCNNFPFQWKHDRKLIIDIPLVDTTMFFYNKKWWIFACSAENNGTSRSEELMLFYSDNPLSANWIPHPLNPIVSDIRNARPAGKIFKMNNKIIRPAQNCFQVYGNGFSFNEIIKLNENEYEEKHLEFFKPDWKNGLIGLHTFNYEKGCTVIDARIKRSRLN</sequence>
<dbReference type="Proteomes" id="UP000004440">
    <property type="component" value="Unassembled WGS sequence"/>
</dbReference>
<keyword evidence="3" id="KW-0808">Transferase</keyword>
<dbReference type="InterPro" id="IPR023296">
    <property type="entry name" value="Glyco_hydro_beta-prop_sf"/>
</dbReference>
<dbReference type="SUPFAM" id="SSF75005">
    <property type="entry name" value="Arabinanase/levansucrase/invertase"/>
    <property type="match status" value="1"/>
</dbReference>
<evidence type="ECO:0000313" key="4">
    <source>
        <dbReference type="Proteomes" id="UP000004440"/>
    </source>
</evidence>
<organism evidence="3 4">
    <name type="scientific">Nitrosarchaeum koreense MY1</name>
    <dbReference type="NCBI Taxonomy" id="1001994"/>
    <lineage>
        <taxon>Archaea</taxon>
        <taxon>Nitrososphaerota</taxon>
        <taxon>Nitrososphaeria</taxon>
        <taxon>Nitrosopumilales</taxon>
        <taxon>Nitrosopumilaceae</taxon>
        <taxon>Nitrosarchaeum</taxon>
    </lineage>
</organism>
<proteinExistence type="predicted"/>
<evidence type="ECO:0000256" key="1">
    <source>
        <dbReference type="ARBA" id="ARBA00023277"/>
    </source>
</evidence>
<name>F9CY74_9ARCH</name>
<keyword evidence="1" id="KW-0119">Carbohydrate metabolism</keyword>
<gene>
    <name evidence="3" type="ORF">MY1_0065</name>
</gene>
<evidence type="ECO:0000259" key="2">
    <source>
        <dbReference type="Pfam" id="PF24793"/>
    </source>
</evidence>
<evidence type="ECO:0000313" key="3">
    <source>
        <dbReference type="EMBL" id="EGP92852.1"/>
    </source>
</evidence>
<dbReference type="AlphaFoldDB" id="F9CY74"/>
<keyword evidence="4" id="KW-1185">Reference proteome</keyword>
<dbReference type="GO" id="GO:0016740">
    <property type="term" value="F:transferase activity"/>
    <property type="evidence" value="ECO:0007669"/>
    <property type="project" value="UniProtKB-KW"/>
</dbReference>
<dbReference type="InterPro" id="IPR056442">
    <property type="entry name" value="GINT1_N"/>
</dbReference>
<protein>
    <submittedName>
        <fullName evidence="3">Putative formyl transferase</fullName>
    </submittedName>
</protein>
<dbReference type="InterPro" id="IPR052176">
    <property type="entry name" value="Glycosyl_Hydrlase_43_Enz"/>
</dbReference>
<reference evidence="3 4" key="1">
    <citation type="journal article" date="2011" name="J. Bacteriol.">
        <title>Genome Sequence of an Ammonia-Oxidizing Soil Archaeon, "Candidatus Nitrosoarchaeum koreensis" MY1.</title>
        <authorList>
            <person name="Kim B.K."/>
            <person name="Jung M.Y."/>
            <person name="Yu D.S."/>
            <person name="Park S.J."/>
            <person name="Oh T.K."/>
            <person name="Rhee S.K."/>
            <person name="Kim J.F."/>
        </authorList>
    </citation>
    <scope>NUCLEOTIDE SEQUENCE [LARGE SCALE GENOMIC DNA]</scope>
    <source>
        <strain evidence="3 4">MY1</strain>
    </source>
</reference>
<accession>F9CY74</accession>
<feature type="domain" description="Glucosamine inositolphosphorylceramide transferase 1 N-terminal" evidence="2">
    <location>
        <begin position="45"/>
        <end position="256"/>
    </location>
</feature>
<dbReference type="Pfam" id="PF24793">
    <property type="entry name" value="GINT1_N"/>
    <property type="match status" value="1"/>
</dbReference>
<dbReference type="PANTHER" id="PTHR43772:SF2">
    <property type="entry name" value="PUTATIVE (AFU_ORTHOLOGUE AFUA_2G04480)-RELATED"/>
    <property type="match status" value="1"/>
</dbReference>
<dbReference type="STRING" id="1001994.MY1_0065"/>
<dbReference type="PANTHER" id="PTHR43772">
    <property type="entry name" value="ENDO-1,4-BETA-XYLANASE"/>
    <property type="match status" value="1"/>
</dbReference>
<dbReference type="Gene3D" id="2.115.10.20">
    <property type="entry name" value="Glycosyl hydrolase domain, family 43"/>
    <property type="match status" value="1"/>
</dbReference>
<comment type="caution">
    <text evidence="3">The sequence shown here is derived from an EMBL/GenBank/DDBJ whole genome shotgun (WGS) entry which is preliminary data.</text>
</comment>
<dbReference type="EMBL" id="AFPU01000001">
    <property type="protein sequence ID" value="EGP92852.1"/>
    <property type="molecule type" value="Genomic_DNA"/>
</dbReference>